<evidence type="ECO:0000256" key="14">
    <source>
        <dbReference type="ARBA" id="ARBA00023137"/>
    </source>
</evidence>
<evidence type="ECO:0000256" key="6">
    <source>
        <dbReference type="ARBA" id="ARBA00022519"/>
    </source>
</evidence>
<evidence type="ECO:0000256" key="13">
    <source>
        <dbReference type="ARBA" id="ARBA00023136"/>
    </source>
</evidence>
<dbReference type="AlphaFoldDB" id="A0A921SUL8"/>
<feature type="domain" description="Polysaccharide chain length determinant N-terminal" evidence="18">
    <location>
        <begin position="12"/>
        <end position="112"/>
    </location>
</feature>
<evidence type="ECO:0000256" key="10">
    <source>
        <dbReference type="ARBA" id="ARBA00022777"/>
    </source>
</evidence>
<comment type="caution">
    <text evidence="21">The sequence shown here is derived from an EMBL/GenBank/DDBJ whole genome shotgun (WGS) entry which is preliminary data.</text>
</comment>
<keyword evidence="14" id="KW-0829">Tyrosine-protein kinase</keyword>
<comment type="similarity">
    <text evidence="3">Belongs to the etk/wzc family.</text>
</comment>
<organism evidence="21 22">
    <name type="scientific">Barnesiella viscericola</name>
    <dbReference type="NCBI Taxonomy" id="397865"/>
    <lineage>
        <taxon>Bacteria</taxon>
        <taxon>Pseudomonadati</taxon>
        <taxon>Bacteroidota</taxon>
        <taxon>Bacteroidia</taxon>
        <taxon>Bacteroidales</taxon>
        <taxon>Barnesiellaceae</taxon>
        <taxon>Barnesiella</taxon>
    </lineage>
</organism>
<evidence type="ECO:0000256" key="2">
    <source>
        <dbReference type="ARBA" id="ARBA00007316"/>
    </source>
</evidence>
<dbReference type="Proteomes" id="UP000757103">
    <property type="component" value="Unassembled WGS sequence"/>
</dbReference>
<dbReference type="InterPro" id="IPR027417">
    <property type="entry name" value="P-loop_NTPase"/>
</dbReference>
<evidence type="ECO:0000259" key="20">
    <source>
        <dbReference type="Pfam" id="PF13807"/>
    </source>
</evidence>
<evidence type="ECO:0000313" key="21">
    <source>
        <dbReference type="EMBL" id="HJG89105.1"/>
    </source>
</evidence>
<keyword evidence="12 17" id="KW-1133">Transmembrane helix</keyword>
<dbReference type="Pfam" id="PF02706">
    <property type="entry name" value="Wzz"/>
    <property type="match status" value="1"/>
</dbReference>
<dbReference type="EMBL" id="DYUD01000021">
    <property type="protein sequence ID" value="HJG89105.1"/>
    <property type="molecule type" value="Genomic_DNA"/>
</dbReference>
<evidence type="ECO:0000256" key="11">
    <source>
        <dbReference type="ARBA" id="ARBA00022840"/>
    </source>
</evidence>
<evidence type="ECO:0000256" key="4">
    <source>
        <dbReference type="ARBA" id="ARBA00011903"/>
    </source>
</evidence>
<evidence type="ECO:0000256" key="15">
    <source>
        <dbReference type="ARBA" id="ARBA00051245"/>
    </source>
</evidence>
<dbReference type="Gene3D" id="3.40.50.300">
    <property type="entry name" value="P-loop containing nucleotide triphosphate hydrolases"/>
    <property type="match status" value="1"/>
</dbReference>
<evidence type="ECO:0000256" key="3">
    <source>
        <dbReference type="ARBA" id="ARBA00008883"/>
    </source>
</evidence>
<dbReference type="InterPro" id="IPR003856">
    <property type="entry name" value="LPS_length_determ_N"/>
</dbReference>
<dbReference type="Pfam" id="PF13807">
    <property type="entry name" value="GNVR"/>
    <property type="match status" value="1"/>
</dbReference>
<dbReference type="GO" id="GO:0004715">
    <property type="term" value="F:non-membrane spanning protein tyrosine kinase activity"/>
    <property type="evidence" value="ECO:0007669"/>
    <property type="project" value="UniProtKB-EC"/>
</dbReference>
<dbReference type="InterPro" id="IPR005702">
    <property type="entry name" value="Wzc-like_C"/>
</dbReference>
<dbReference type="InterPro" id="IPR025669">
    <property type="entry name" value="AAA_dom"/>
</dbReference>
<evidence type="ECO:0000256" key="1">
    <source>
        <dbReference type="ARBA" id="ARBA00004429"/>
    </source>
</evidence>
<keyword evidence="8 17" id="KW-0812">Transmembrane</keyword>
<evidence type="ECO:0000259" key="18">
    <source>
        <dbReference type="Pfam" id="PF02706"/>
    </source>
</evidence>
<accession>A0A921SUL8</accession>
<dbReference type="Pfam" id="PF13614">
    <property type="entry name" value="AAA_31"/>
    <property type="match status" value="1"/>
</dbReference>
<evidence type="ECO:0000256" key="7">
    <source>
        <dbReference type="ARBA" id="ARBA00022679"/>
    </source>
</evidence>
<comment type="subcellular location">
    <subcellularLocation>
        <location evidence="1">Cell inner membrane</location>
        <topology evidence="1">Multi-pass membrane protein</topology>
    </subcellularLocation>
</comment>
<evidence type="ECO:0000256" key="5">
    <source>
        <dbReference type="ARBA" id="ARBA00022475"/>
    </source>
</evidence>
<dbReference type="GO" id="GO:0005524">
    <property type="term" value="F:ATP binding"/>
    <property type="evidence" value="ECO:0007669"/>
    <property type="project" value="UniProtKB-KW"/>
</dbReference>
<dbReference type="EC" id="2.7.10.2" evidence="4"/>
<dbReference type="PANTHER" id="PTHR32309">
    <property type="entry name" value="TYROSINE-PROTEIN KINASE"/>
    <property type="match status" value="1"/>
</dbReference>
<gene>
    <name evidence="21" type="ORF">K8U91_06505</name>
</gene>
<dbReference type="NCBIfam" id="TIGR01007">
    <property type="entry name" value="eps_fam"/>
    <property type="match status" value="1"/>
</dbReference>
<reference evidence="21" key="2">
    <citation type="submission" date="2021-09" db="EMBL/GenBank/DDBJ databases">
        <authorList>
            <person name="Gilroy R."/>
        </authorList>
    </citation>
    <scope>NUCLEOTIDE SEQUENCE</scope>
    <source>
        <strain evidence="21">CHK121-7720</strain>
    </source>
</reference>
<comment type="similarity">
    <text evidence="2">Belongs to the CpsD/CapB family.</text>
</comment>
<evidence type="ECO:0000256" key="17">
    <source>
        <dbReference type="SAM" id="Phobius"/>
    </source>
</evidence>
<dbReference type="CDD" id="cd05387">
    <property type="entry name" value="BY-kinase"/>
    <property type="match status" value="1"/>
</dbReference>
<reference evidence="21" key="1">
    <citation type="journal article" date="2021" name="PeerJ">
        <title>Extensive microbial diversity within the chicken gut microbiome revealed by metagenomics and culture.</title>
        <authorList>
            <person name="Gilroy R."/>
            <person name="Ravi A."/>
            <person name="Getino M."/>
            <person name="Pursley I."/>
            <person name="Horton D.L."/>
            <person name="Alikhan N.F."/>
            <person name="Baker D."/>
            <person name="Gharbi K."/>
            <person name="Hall N."/>
            <person name="Watson M."/>
            <person name="Adriaenssens E.M."/>
            <person name="Foster-Nyarko E."/>
            <person name="Jarju S."/>
            <person name="Secka A."/>
            <person name="Antonio M."/>
            <person name="Oren A."/>
            <person name="Chaudhuri R.R."/>
            <person name="La Ragione R."/>
            <person name="Hildebrand F."/>
            <person name="Pallen M.J."/>
        </authorList>
    </citation>
    <scope>NUCLEOTIDE SEQUENCE</scope>
    <source>
        <strain evidence="21">CHK121-7720</strain>
    </source>
</reference>
<feature type="transmembrane region" description="Helical" evidence="17">
    <location>
        <begin position="27"/>
        <end position="47"/>
    </location>
</feature>
<dbReference type="PANTHER" id="PTHR32309:SF13">
    <property type="entry name" value="FERRIC ENTEROBACTIN TRANSPORT PROTEIN FEPE"/>
    <property type="match status" value="1"/>
</dbReference>
<keyword evidence="16" id="KW-0175">Coiled coil</keyword>
<evidence type="ECO:0000256" key="8">
    <source>
        <dbReference type="ARBA" id="ARBA00022692"/>
    </source>
</evidence>
<evidence type="ECO:0000256" key="16">
    <source>
        <dbReference type="SAM" id="Coils"/>
    </source>
</evidence>
<keyword evidence="13 17" id="KW-0472">Membrane</keyword>
<feature type="transmembrane region" description="Helical" evidence="17">
    <location>
        <begin position="504"/>
        <end position="523"/>
    </location>
</feature>
<evidence type="ECO:0000313" key="22">
    <source>
        <dbReference type="Proteomes" id="UP000757103"/>
    </source>
</evidence>
<evidence type="ECO:0000256" key="12">
    <source>
        <dbReference type="ARBA" id="ARBA00022989"/>
    </source>
</evidence>
<comment type="catalytic activity">
    <reaction evidence="15">
        <text>L-tyrosyl-[protein] + ATP = O-phospho-L-tyrosyl-[protein] + ADP + H(+)</text>
        <dbReference type="Rhea" id="RHEA:10596"/>
        <dbReference type="Rhea" id="RHEA-COMP:10136"/>
        <dbReference type="Rhea" id="RHEA-COMP:20101"/>
        <dbReference type="ChEBI" id="CHEBI:15378"/>
        <dbReference type="ChEBI" id="CHEBI:30616"/>
        <dbReference type="ChEBI" id="CHEBI:46858"/>
        <dbReference type="ChEBI" id="CHEBI:61978"/>
        <dbReference type="ChEBI" id="CHEBI:456216"/>
        <dbReference type="EC" id="2.7.10.2"/>
    </reaction>
</comment>
<sequence length="776" mass="87247">MEENYSTERRNDNVDIAALWRIARRNWYLFAGSVFVCVVLVFCYLKIAKPQYAISADILVNEDEDQGGGGLSSLMGNVSGGFSLSGMIGGGSVNDEILVISSHSLIREMVQRLELNKTYTNKKSFFDKVEYYGNSPLTVNVPESMLDTLVGGFVVKVQVDEGSPKIKALITKGFFSTLVETEATSFPIKLDYGEGIVIDTTRYYIPGQKLRFAAHVNSYDTQTEILEKRLVIDLSDKKANGIALRIEDTNRRRGKDILNTLIDCYNEDAILNKNLKAQNMLTFIDERLSTVENELHEAERVIEEYKRKNDLSDIDTEAQIILESSSQYRKLLLEAETQYSIISMVDSFLNKPENKYSLVPITTGLPDKGAAEAINEYNKLLLERMRLLRTAKDSNLSLRTLTAQIDAMRGNILNTVSKAKESSEIARDDLKKQEADFKARLRGFPEQERTYLDIKRNQLIKNELYTFLMKRREESAMTLTATSPKCRIVNEAYSKDSPVAPQTMLLLFVAFVVGLILPVVYLYGKTIFTVKFATKGDLRRLTKLPIAGEICHNTSDDYVVVKNGSTSVVSELFRLLRSNLQLVLGGGDKKVLMVTSAGTGEGKSFVSLNLAYTQALTGKRTLLIDLNFRNPQIANYLGIKDKGGLTPYLTSEDKADKAVLIQKQTEWLDVITAGPVPPNPSELLLSDRLDCLMRDLREKYDCIILDTAPVERIADTFSLTRFTDATIYVCRANYTQKSSVFNAIDFAAEGSLKNLIFVLNDTEVKEYGYSDKHMRR</sequence>
<feature type="coiled-coil region" evidence="16">
    <location>
        <begin position="281"/>
        <end position="308"/>
    </location>
</feature>
<keyword evidence="11" id="KW-0067">ATP-binding</keyword>
<dbReference type="GO" id="GO:0005886">
    <property type="term" value="C:plasma membrane"/>
    <property type="evidence" value="ECO:0007669"/>
    <property type="project" value="UniProtKB-SubCell"/>
</dbReference>
<keyword evidence="9" id="KW-0547">Nucleotide-binding</keyword>
<feature type="domain" description="Tyrosine-protein kinase G-rich" evidence="20">
    <location>
        <begin position="448"/>
        <end position="525"/>
    </location>
</feature>
<keyword evidence="7 21" id="KW-0808">Transferase</keyword>
<name>A0A921SUL8_9BACT</name>
<dbReference type="InterPro" id="IPR050445">
    <property type="entry name" value="Bact_polysacc_biosynth/exp"/>
</dbReference>
<dbReference type="RefSeq" id="WP_273306160.1">
    <property type="nucleotide sequence ID" value="NZ_DYUD01000021.1"/>
</dbReference>
<proteinExistence type="inferred from homology"/>
<keyword evidence="5" id="KW-1003">Cell membrane</keyword>
<evidence type="ECO:0000256" key="9">
    <source>
        <dbReference type="ARBA" id="ARBA00022741"/>
    </source>
</evidence>
<dbReference type="SUPFAM" id="SSF52540">
    <property type="entry name" value="P-loop containing nucleoside triphosphate hydrolases"/>
    <property type="match status" value="1"/>
</dbReference>
<feature type="domain" description="AAA" evidence="19">
    <location>
        <begin position="590"/>
        <end position="720"/>
    </location>
</feature>
<dbReference type="InterPro" id="IPR032807">
    <property type="entry name" value="GNVR"/>
</dbReference>
<keyword evidence="6" id="KW-0997">Cell inner membrane</keyword>
<protein>
    <recommendedName>
        <fullName evidence="4">non-specific protein-tyrosine kinase</fullName>
        <ecNumber evidence="4">2.7.10.2</ecNumber>
    </recommendedName>
</protein>
<evidence type="ECO:0000259" key="19">
    <source>
        <dbReference type="Pfam" id="PF13614"/>
    </source>
</evidence>
<keyword evidence="10" id="KW-0418">Kinase</keyword>